<dbReference type="Pfam" id="PF02096">
    <property type="entry name" value="60KD_IMP"/>
    <property type="match status" value="1"/>
</dbReference>
<feature type="compositionally biased region" description="Basic and acidic residues" evidence="7">
    <location>
        <begin position="29"/>
        <end position="39"/>
    </location>
</feature>
<dbReference type="PANTHER" id="PTHR12428">
    <property type="entry name" value="OXA1"/>
    <property type="match status" value="1"/>
</dbReference>
<comment type="similarity">
    <text evidence="6">Belongs to the OXA1/ALB3/YidC family.</text>
</comment>
<feature type="region of interest" description="Disordered" evidence="7">
    <location>
        <begin position="393"/>
        <end position="439"/>
    </location>
</feature>
<name>A0A1D1ZDJ3_9ARAE</name>
<evidence type="ECO:0000256" key="4">
    <source>
        <dbReference type="ARBA" id="ARBA00022989"/>
    </source>
</evidence>
<comment type="similarity">
    <text evidence="2">Belongs to the OXA1/ALB3/YidC (TC 2.A.9.2) family.</text>
</comment>
<keyword evidence="4 8" id="KW-1133">Transmembrane helix</keyword>
<protein>
    <submittedName>
        <fullName evidence="10">Mitochondrial inner membrane protein OXA1-like</fullName>
    </submittedName>
</protein>
<accession>A0A1D1ZDJ3</accession>
<gene>
    <name evidence="10" type="primary">OXA1L_3</name>
    <name evidence="10" type="ORF">g.76853</name>
</gene>
<evidence type="ECO:0000313" key="10">
    <source>
        <dbReference type="EMBL" id="JAT64893.1"/>
    </source>
</evidence>
<evidence type="ECO:0000256" key="1">
    <source>
        <dbReference type="ARBA" id="ARBA00004141"/>
    </source>
</evidence>
<keyword evidence="5 8" id="KW-0472">Membrane</keyword>
<dbReference type="InterPro" id="IPR028055">
    <property type="entry name" value="YidC/Oxa/ALB_C"/>
</dbReference>
<dbReference type="GO" id="GO:0005743">
    <property type="term" value="C:mitochondrial inner membrane"/>
    <property type="evidence" value="ECO:0007669"/>
    <property type="project" value="TreeGrafter"/>
</dbReference>
<dbReference type="InterPro" id="IPR001708">
    <property type="entry name" value="YidC/ALB3/OXA1/COX18"/>
</dbReference>
<organism evidence="10">
    <name type="scientific">Anthurium amnicola</name>
    <dbReference type="NCBI Taxonomy" id="1678845"/>
    <lineage>
        <taxon>Eukaryota</taxon>
        <taxon>Viridiplantae</taxon>
        <taxon>Streptophyta</taxon>
        <taxon>Embryophyta</taxon>
        <taxon>Tracheophyta</taxon>
        <taxon>Spermatophyta</taxon>
        <taxon>Magnoliopsida</taxon>
        <taxon>Liliopsida</taxon>
        <taxon>Araceae</taxon>
        <taxon>Pothoideae</taxon>
        <taxon>Potheae</taxon>
        <taxon>Anthurium</taxon>
    </lineage>
</organism>
<dbReference type="GO" id="GO:0032979">
    <property type="term" value="P:protein insertion into mitochondrial inner membrane from matrix"/>
    <property type="evidence" value="ECO:0007669"/>
    <property type="project" value="TreeGrafter"/>
</dbReference>
<dbReference type="CDD" id="cd20069">
    <property type="entry name" value="5TM_Oxa1-like"/>
    <property type="match status" value="1"/>
</dbReference>
<dbReference type="GO" id="GO:0032977">
    <property type="term" value="F:membrane insertase activity"/>
    <property type="evidence" value="ECO:0007669"/>
    <property type="project" value="InterPro"/>
</dbReference>
<sequence length="439" mass="48278">MAACSRRSLTSSFVHITRRFSPSYAHLLPRPDRDGDGDGHLPPTTSPSRTYVAHPSTSSCRPFPGSAARSTAVAGDRRAQWSSFPLGLEASHRWYSSTSGGSDDAEYLKDMADVFTEKGVDVAAAAAAQAAPVAGEVALAAADSALPVAALQHLIDAVHSFTGLNWWAAIALTTLLMRTATVPLLINGMRASTKLNLMRPHLEELKEQMQNSADPQAVQESHKRMKELFREHGVTPFTPLKGLFIQGPIFISFYLAITNMVEKVPSFKEGGAFWFPDLTTPDPLYMLPILTSLSFLATVELNMQEGMEGNPIASTMKNFSRILAFLTVPFTATFPKAIFCYWVTSNLFSLTYGMVLKRPPVRKFLNLPEFVPQDATATRPSFPFFGGSKQMTPTVLPSSPMPPQQSQSPERRVSSSSVISQRIRNLERTVKNRNKPKKR</sequence>
<evidence type="ECO:0000256" key="3">
    <source>
        <dbReference type="ARBA" id="ARBA00022692"/>
    </source>
</evidence>
<evidence type="ECO:0000256" key="6">
    <source>
        <dbReference type="RuleBase" id="RU003945"/>
    </source>
</evidence>
<evidence type="ECO:0000256" key="7">
    <source>
        <dbReference type="SAM" id="MobiDB-lite"/>
    </source>
</evidence>
<reference evidence="10" key="1">
    <citation type="submission" date="2015-07" db="EMBL/GenBank/DDBJ databases">
        <title>Transcriptome Assembly of Anthurium amnicola.</title>
        <authorList>
            <person name="Suzuki J."/>
        </authorList>
    </citation>
    <scope>NUCLEOTIDE SEQUENCE</scope>
</reference>
<feature type="transmembrane region" description="Helical" evidence="8">
    <location>
        <begin position="322"/>
        <end position="344"/>
    </location>
</feature>
<feature type="compositionally biased region" description="Low complexity" evidence="7">
    <location>
        <begin position="404"/>
        <end position="423"/>
    </location>
</feature>
<comment type="subcellular location">
    <subcellularLocation>
        <location evidence="1 6">Membrane</location>
        <topology evidence="1 6">Multi-pass membrane protein</topology>
    </subcellularLocation>
</comment>
<proteinExistence type="inferred from homology"/>
<feature type="transmembrane region" description="Helical" evidence="8">
    <location>
        <begin position="166"/>
        <end position="186"/>
    </location>
</feature>
<feature type="region of interest" description="Disordered" evidence="7">
    <location>
        <begin position="25"/>
        <end position="65"/>
    </location>
</feature>
<dbReference type="PANTHER" id="PTHR12428:SF34">
    <property type="entry name" value="MITOCHONDRIAL INNER MEMBRANE PROTEIN OXA1-LIKE"/>
    <property type="match status" value="1"/>
</dbReference>
<dbReference type="EMBL" id="GDJX01003043">
    <property type="protein sequence ID" value="JAT64893.1"/>
    <property type="molecule type" value="Transcribed_RNA"/>
</dbReference>
<evidence type="ECO:0000259" key="9">
    <source>
        <dbReference type="Pfam" id="PF02096"/>
    </source>
</evidence>
<keyword evidence="3 6" id="KW-0812">Transmembrane</keyword>
<evidence type="ECO:0000256" key="2">
    <source>
        <dbReference type="ARBA" id="ARBA00010583"/>
    </source>
</evidence>
<feature type="domain" description="Membrane insertase YidC/Oxa/ALB C-terminal" evidence="9">
    <location>
        <begin position="166"/>
        <end position="356"/>
    </location>
</feature>
<dbReference type="AlphaFoldDB" id="A0A1D1ZDJ3"/>
<dbReference type="NCBIfam" id="TIGR03592">
    <property type="entry name" value="yidC_oxa1_cterm"/>
    <property type="match status" value="1"/>
</dbReference>
<evidence type="ECO:0000256" key="8">
    <source>
        <dbReference type="SAM" id="Phobius"/>
    </source>
</evidence>
<evidence type="ECO:0000256" key="5">
    <source>
        <dbReference type="ARBA" id="ARBA00023136"/>
    </source>
</evidence>